<dbReference type="AlphaFoldDB" id="A0A411HME5"/>
<dbReference type="InterPro" id="IPR001901">
    <property type="entry name" value="Translocase_SecE/Sec61-g"/>
</dbReference>
<dbReference type="GO" id="GO:0065002">
    <property type="term" value="P:intracellular protein transmembrane transport"/>
    <property type="evidence" value="ECO:0007669"/>
    <property type="project" value="UniProtKB-UniRule"/>
</dbReference>
<dbReference type="NCBIfam" id="NF004371">
    <property type="entry name" value="PRK05740.1-1"/>
    <property type="match status" value="1"/>
</dbReference>
<dbReference type="PRINTS" id="PR01650">
    <property type="entry name" value="SECETRNLCASE"/>
</dbReference>
<keyword evidence="5 9" id="KW-0653">Protein transport</keyword>
<organism evidence="10 11">
    <name type="scientific">Pseudolysobacter antarcticus</name>
    <dbReference type="NCBI Taxonomy" id="2511995"/>
    <lineage>
        <taxon>Bacteria</taxon>
        <taxon>Pseudomonadati</taxon>
        <taxon>Pseudomonadota</taxon>
        <taxon>Gammaproteobacteria</taxon>
        <taxon>Lysobacterales</taxon>
        <taxon>Rhodanobacteraceae</taxon>
        <taxon>Pseudolysobacter</taxon>
    </lineage>
</organism>
<dbReference type="Pfam" id="PF00584">
    <property type="entry name" value="SecE"/>
    <property type="match status" value="1"/>
</dbReference>
<comment type="function">
    <text evidence="9">Essential subunit of the Sec protein translocation channel SecYEG. Clamps together the 2 halves of SecY. May contact the channel plug during translocation.</text>
</comment>
<feature type="transmembrane region" description="Helical" evidence="9">
    <location>
        <begin position="42"/>
        <end position="61"/>
    </location>
</feature>
<evidence type="ECO:0000256" key="9">
    <source>
        <dbReference type="HAMAP-Rule" id="MF_00422"/>
    </source>
</evidence>
<dbReference type="HAMAP" id="MF_00422">
    <property type="entry name" value="SecE"/>
    <property type="match status" value="1"/>
</dbReference>
<dbReference type="PANTHER" id="PTHR33910:SF1">
    <property type="entry name" value="PROTEIN TRANSLOCASE SUBUNIT SECE"/>
    <property type="match status" value="1"/>
</dbReference>
<comment type="subcellular location">
    <subcellularLocation>
        <location evidence="1">Membrane</location>
    </subcellularLocation>
</comment>
<dbReference type="GO" id="GO:0008320">
    <property type="term" value="F:protein transmembrane transporter activity"/>
    <property type="evidence" value="ECO:0007669"/>
    <property type="project" value="UniProtKB-UniRule"/>
</dbReference>
<keyword evidence="6 9" id="KW-1133">Transmembrane helix</keyword>
<dbReference type="GO" id="GO:0009306">
    <property type="term" value="P:protein secretion"/>
    <property type="evidence" value="ECO:0007669"/>
    <property type="project" value="UniProtKB-UniRule"/>
</dbReference>
<keyword evidence="11" id="KW-1185">Reference proteome</keyword>
<evidence type="ECO:0000256" key="6">
    <source>
        <dbReference type="ARBA" id="ARBA00022989"/>
    </source>
</evidence>
<dbReference type="Gene3D" id="1.20.5.1030">
    <property type="entry name" value="Preprotein translocase secy subunit"/>
    <property type="match status" value="1"/>
</dbReference>
<protein>
    <recommendedName>
        <fullName evidence="9">Protein translocase subunit SecE</fullName>
    </recommendedName>
</protein>
<feature type="transmembrane region" description="Helical" evidence="9">
    <location>
        <begin position="96"/>
        <end position="119"/>
    </location>
</feature>
<dbReference type="OrthoDB" id="9806365at2"/>
<evidence type="ECO:0000256" key="8">
    <source>
        <dbReference type="ARBA" id="ARBA00023136"/>
    </source>
</evidence>
<gene>
    <name evidence="9 10" type="primary">secE</name>
    <name evidence="10" type="ORF">ELE36_15115</name>
</gene>
<dbReference type="PANTHER" id="PTHR33910">
    <property type="entry name" value="PROTEIN TRANSLOCASE SUBUNIT SECE"/>
    <property type="match status" value="1"/>
</dbReference>
<dbReference type="GO" id="GO:0006605">
    <property type="term" value="P:protein targeting"/>
    <property type="evidence" value="ECO:0007669"/>
    <property type="project" value="UniProtKB-UniRule"/>
</dbReference>
<keyword evidence="7 9" id="KW-0811">Translocation</keyword>
<evidence type="ECO:0000256" key="4">
    <source>
        <dbReference type="ARBA" id="ARBA00022692"/>
    </source>
</evidence>
<reference evidence="10 11" key="1">
    <citation type="submission" date="2019-01" db="EMBL/GenBank/DDBJ databases">
        <title>Pseudolysobacter antarctica gen. nov., sp. nov., isolated from Fildes Peninsula, Antarctica.</title>
        <authorList>
            <person name="Wei Z."/>
            <person name="Peng F."/>
        </authorList>
    </citation>
    <scope>NUCLEOTIDE SEQUENCE [LARGE SCALE GENOMIC DNA]</scope>
    <source>
        <strain evidence="10 11">AQ6-296</strain>
    </source>
</reference>
<evidence type="ECO:0000256" key="7">
    <source>
        <dbReference type="ARBA" id="ARBA00023010"/>
    </source>
</evidence>
<sequence>MNTKATQATVATSADFAKLSLAIIVLLAGVVGYYWFNDGSPALRVVGLLAAFVIAAIIANFTPQGRNLRSFLGEAQFELRKVVWPTREVTIRTTGIIMLVVVVLSLLLGLIDLTLKWVIFDLLLKIGH</sequence>
<name>A0A411HME5_9GAMM</name>
<dbReference type="InterPro" id="IPR038379">
    <property type="entry name" value="SecE_sf"/>
</dbReference>
<dbReference type="GO" id="GO:0043952">
    <property type="term" value="P:protein transport by the Sec complex"/>
    <property type="evidence" value="ECO:0007669"/>
    <property type="project" value="UniProtKB-UniRule"/>
</dbReference>
<evidence type="ECO:0000313" key="11">
    <source>
        <dbReference type="Proteomes" id="UP000291562"/>
    </source>
</evidence>
<evidence type="ECO:0000313" key="10">
    <source>
        <dbReference type="EMBL" id="QBB71584.1"/>
    </source>
</evidence>
<evidence type="ECO:0000256" key="3">
    <source>
        <dbReference type="ARBA" id="ARBA00022475"/>
    </source>
</evidence>
<comment type="subunit">
    <text evidence="9">Component of the Sec protein translocase complex. Heterotrimer consisting of SecY, SecE and SecG subunits. The heterotrimers can form oligomers, although 1 heterotrimer is thought to be able to translocate proteins. Interacts with the ribosome. Interacts with SecDF, and other proteins may be involved. Interacts with SecA.</text>
</comment>
<evidence type="ECO:0000256" key="5">
    <source>
        <dbReference type="ARBA" id="ARBA00022927"/>
    </source>
</evidence>
<feature type="transmembrane region" description="Helical" evidence="9">
    <location>
        <begin position="16"/>
        <end position="36"/>
    </location>
</feature>
<dbReference type="InterPro" id="IPR005807">
    <property type="entry name" value="SecE_bac"/>
</dbReference>
<dbReference type="RefSeq" id="WP_129834729.1">
    <property type="nucleotide sequence ID" value="NZ_CP035704.1"/>
</dbReference>
<evidence type="ECO:0000256" key="1">
    <source>
        <dbReference type="ARBA" id="ARBA00004370"/>
    </source>
</evidence>
<keyword evidence="8 9" id="KW-0472">Membrane</keyword>
<keyword evidence="4 9" id="KW-0812">Transmembrane</keyword>
<keyword evidence="2 9" id="KW-0813">Transport</keyword>
<evidence type="ECO:0000256" key="2">
    <source>
        <dbReference type="ARBA" id="ARBA00022448"/>
    </source>
</evidence>
<accession>A0A411HME5</accession>
<comment type="similarity">
    <text evidence="9">Belongs to the SecE/SEC61-gamma family.</text>
</comment>
<dbReference type="GO" id="GO:0005886">
    <property type="term" value="C:plasma membrane"/>
    <property type="evidence" value="ECO:0007669"/>
    <property type="project" value="UniProtKB-UniRule"/>
</dbReference>
<proteinExistence type="inferred from homology"/>
<dbReference type="KEGG" id="xbc:ELE36_15115"/>
<dbReference type="EMBL" id="CP035704">
    <property type="protein sequence ID" value="QBB71584.1"/>
    <property type="molecule type" value="Genomic_DNA"/>
</dbReference>
<dbReference type="NCBIfam" id="TIGR00964">
    <property type="entry name" value="secE_bact"/>
    <property type="match status" value="1"/>
</dbReference>
<comment type="caution">
    <text evidence="9">Lacks conserved residue(s) required for the propagation of feature annotation.</text>
</comment>
<dbReference type="Proteomes" id="UP000291562">
    <property type="component" value="Chromosome"/>
</dbReference>
<keyword evidence="3 9" id="KW-1003">Cell membrane</keyword>